<evidence type="ECO:0000256" key="10">
    <source>
        <dbReference type="ARBA" id="ARBA00023160"/>
    </source>
</evidence>
<feature type="domain" description="Acyl-ACP thioesterase-like C-terminal" evidence="13">
    <location>
        <begin position="570"/>
        <end position="682"/>
    </location>
</feature>
<dbReference type="SUPFAM" id="SSF54637">
    <property type="entry name" value="Thioesterase/thiol ester dehydrase-isomerase"/>
    <property type="match status" value="6"/>
</dbReference>
<keyword evidence="4 11" id="KW-0150">Chloroplast</keyword>
<comment type="caution">
    <text evidence="14">The sequence shown here is derived from an EMBL/GenBank/DDBJ whole genome shotgun (WGS) entry which is preliminary data.</text>
</comment>
<evidence type="ECO:0000313" key="15">
    <source>
        <dbReference type="Proteomes" id="UP000245207"/>
    </source>
</evidence>
<dbReference type="GO" id="GO:0016297">
    <property type="term" value="F:fatty acyl-[ACP] hydrolase activity"/>
    <property type="evidence" value="ECO:0007669"/>
    <property type="project" value="InterPro"/>
</dbReference>
<proteinExistence type="inferred from homology"/>
<dbReference type="AlphaFoldDB" id="A0A2U1Q9K5"/>
<dbReference type="InterPro" id="IPR002864">
    <property type="entry name" value="Acyl-ACP_thioesterase_NHD"/>
</dbReference>
<dbReference type="PANTHER" id="PTHR31727">
    <property type="entry name" value="OLEOYL-ACYL CARRIER PROTEIN THIOESTERASE 1, CHLOROPLASTIC"/>
    <property type="match status" value="1"/>
</dbReference>
<evidence type="ECO:0000256" key="11">
    <source>
        <dbReference type="RuleBase" id="RU363096"/>
    </source>
</evidence>
<feature type="domain" description="Acyl-ACP thioesterase N-terminal hotdog" evidence="12">
    <location>
        <begin position="154"/>
        <end position="222"/>
    </location>
</feature>
<evidence type="ECO:0000256" key="5">
    <source>
        <dbReference type="ARBA" id="ARBA00022640"/>
    </source>
</evidence>
<dbReference type="PANTHER" id="PTHR31727:SF6">
    <property type="entry name" value="OLEOYL-ACYL CARRIER PROTEIN THIOESTERASE 1, CHLOROPLASTIC"/>
    <property type="match status" value="1"/>
</dbReference>
<evidence type="ECO:0000256" key="6">
    <source>
        <dbReference type="ARBA" id="ARBA00022801"/>
    </source>
</evidence>
<evidence type="ECO:0000256" key="2">
    <source>
        <dbReference type="ARBA" id="ARBA00006500"/>
    </source>
</evidence>
<sequence length="689" mass="79326">MASVFPQLTFIPHHIMDEKNMFSCSSLPRSVSTSKKMATGDPAISGLNALRLGELTEDGLSYKEKFVIRFSEVGNDGTATIETIANLLQEVGGNHFKGDGFSTDRYATTITMRKLHLTWVYVRIHIEVHKYPAWYNLKQKLYHYFHLRKHLSLSIKASVYRSDVVEIESWVQSDGKIGNRRDWIIKDYVSGEVIGRATSKGVMMNEDTRRLQRISDDVLKEYLASSPRTLKLAFPEENKRGVWKILKLEDPAEYSRLGIMPRRSDLDSNNHVNNVTYIGWALEEVGGNHFKGDGFSTDRYATTITMRKLHLTWVYVRIHIEVHKYPAWYNLKQKLYHYFHLRKHLSLSIKASVYRSDVVEIESWVQSDGKIGNRRDWIIKDYVSGEVIGRATSKGVMMNEDTRRLQRISDDVLKEYLASSPRTLKLAFPEENKRGVWKILKLEDPAEYSRLGIMPRRSDLDSNNHVNNVTYIGWALERRFTGVMWLKLSHGFKAMERLGIDVIGLLKTASGEVIGRATSKGVMMNEDTRRLQRVGDDVLKEYLASSPRTLKLAFPEENKRGVWKIAKLEDPAEYSRLGIMPRRSDLDSNNHVNNVTYIGWALESIPQEIIDTHELQAITLDYKRECKQGEIVDSLTRSEPLDDLTNSNRSSATKKDEDLTRFIHLLRSADNGLEFSWCRTVWRMKPAKG</sequence>
<feature type="domain" description="Acyl-ACP thioesterase N-terminal hotdog" evidence="12">
    <location>
        <begin position="348"/>
        <end position="416"/>
    </location>
</feature>
<comment type="similarity">
    <text evidence="2 11">Belongs to the acyl-ACP thioesterase family.</text>
</comment>
<feature type="domain" description="Acyl-ACP thioesterase N-terminal hotdog" evidence="12">
    <location>
        <begin position="59"/>
        <end position="135"/>
    </location>
</feature>
<dbReference type="Pfam" id="PF01643">
    <property type="entry name" value="Acyl-ACP_TE"/>
    <property type="match status" value="3"/>
</dbReference>
<keyword evidence="5 11" id="KW-0934">Plastid</keyword>
<keyword evidence="3 11" id="KW-0444">Lipid biosynthesis</keyword>
<keyword evidence="10 11" id="KW-0275">Fatty acid biosynthesis</keyword>
<dbReference type="CDD" id="cd00586">
    <property type="entry name" value="4HBT"/>
    <property type="match status" value="1"/>
</dbReference>
<evidence type="ECO:0000256" key="8">
    <source>
        <dbReference type="ARBA" id="ARBA00022946"/>
    </source>
</evidence>
<name>A0A2U1Q9K5_ARTAN</name>
<dbReference type="OrthoDB" id="618395at2759"/>
<dbReference type="Proteomes" id="UP000245207">
    <property type="component" value="Unassembled WGS sequence"/>
</dbReference>
<gene>
    <name evidence="14" type="ORF">CTI12_AA057880</name>
</gene>
<evidence type="ECO:0000313" key="14">
    <source>
        <dbReference type="EMBL" id="PWA94653.1"/>
    </source>
</evidence>
<keyword evidence="8" id="KW-0809">Transit peptide</keyword>
<evidence type="ECO:0000256" key="3">
    <source>
        <dbReference type="ARBA" id="ARBA00022516"/>
    </source>
</evidence>
<dbReference type="InterPro" id="IPR049427">
    <property type="entry name" value="Acyl-ACP_TE_C"/>
</dbReference>
<evidence type="ECO:0000256" key="1">
    <source>
        <dbReference type="ARBA" id="ARBA00004229"/>
    </source>
</evidence>
<feature type="domain" description="Acyl-ACP thioesterase-like C-terminal" evidence="13">
    <location>
        <begin position="444"/>
        <end position="478"/>
    </location>
</feature>
<dbReference type="Gene3D" id="3.10.129.10">
    <property type="entry name" value="Hotdog Thioesterase"/>
    <property type="match status" value="5"/>
</dbReference>
<evidence type="ECO:0000259" key="13">
    <source>
        <dbReference type="Pfam" id="PF20791"/>
    </source>
</evidence>
<reference evidence="14 15" key="1">
    <citation type="journal article" date="2018" name="Mol. Plant">
        <title>The genome of Artemisia annua provides insight into the evolution of Asteraceae family and artemisinin biosynthesis.</title>
        <authorList>
            <person name="Shen Q."/>
            <person name="Zhang L."/>
            <person name="Liao Z."/>
            <person name="Wang S."/>
            <person name="Yan T."/>
            <person name="Shi P."/>
            <person name="Liu M."/>
            <person name="Fu X."/>
            <person name="Pan Q."/>
            <person name="Wang Y."/>
            <person name="Lv Z."/>
            <person name="Lu X."/>
            <person name="Zhang F."/>
            <person name="Jiang W."/>
            <person name="Ma Y."/>
            <person name="Chen M."/>
            <person name="Hao X."/>
            <person name="Li L."/>
            <person name="Tang Y."/>
            <person name="Lv G."/>
            <person name="Zhou Y."/>
            <person name="Sun X."/>
            <person name="Brodelius P.E."/>
            <person name="Rose J.K.C."/>
            <person name="Tang K."/>
        </authorList>
    </citation>
    <scope>NUCLEOTIDE SEQUENCE [LARGE SCALE GENOMIC DNA]</scope>
    <source>
        <strain evidence="15">cv. Huhao1</strain>
        <tissue evidence="14">Leaf</tissue>
    </source>
</reference>
<keyword evidence="7 11" id="KW-0276">Fatty acid metabolism</keyword>
<dbReference type="STRING" id="35608.A0A2U1Q9K5"/>
<dbReference type="GO" id="GO:0000036">
    <property type="term" value="F:acyl carrier activity"/>
    <property type="evidence" value="ECO:0007669"/>
    <property type="project" value="TreeGrafter"/>
</dbReference>
<keyword evidence="15" id="KW-1185">Reference proteome</keyword>
<dbReference type="InterPro" id="IPR029069">
    <property type="entry name" value="HotDog_dom_sf"/>
</dbReference>
<dbReference type="EMBL" id="PKPP01000296">
    <property type="protein sequence ID" value="PWA94653.1"/>
    <property type="molecule type" value="Genomic_DNA"/>
</dbReference>
<dbReference type="Pfam" id="PF20791">
    <property type="entry name" value="Acyl-ACP_TE_C"/>
    <property type="match status" value="3"/>
</dbReference>
<evidence type="ECO:0000256" key="7">
    <source>
        <dbReference type="ARBA" id="ARBA00022832"/>
    </source>
</evidence>
<feature type="domain" description="Acyl-ACP thioesterase-like C-terminal" evidence="13">
    <location>
        <begin position="250"/>
        <end position="286"/>
    </location>
</feature>
<dbReference type="EC" id="3.1.2.-" evidence="11"/>
<comment type="subcellular location">
    <subcellularLocation>
        <location evidence="1 11">Plastid</location>
        <location evidence="1 11">Chloroplast</location>
    </subcellularLocation>
</comment>
<evidence type="ECO:0000259" key="12">
    <source>
        <dbReference type="Pfam" id="PF01643"/>
    </source>
</evidence>
<evidence type="ECO:0000256" key="9">
    <source>
        <dbReference type="ARBA" id="ARBA00023098"/>
    </source>
</evidence>
<keyword evidence="6 11" id="KW-0378">Hydrolase</keyword>
<protein>
    <recommendedName>
        <fullName evidence="11">Acyl-[acyl-carrier-protein] hydrolase</fullName>
        <ecNumber evidence="11">3.1.2.-</ecNumber>
    </recommendedName>
</protein>
<dbReference type="InterPro" id="IPR045023">
    <property type="entry name" value="FATA/B"/>
</dbReference>
<dbReference type="GO" id="GO:0009507">
    <property type="term" value="C:chloroplast"/>
    <property type="evidence" value="ECO:0007669"/>
    <property type="project" value="UniProtKB-SubCell"/>
</dbReference>
<accession>A0A2U1Q9K5</accession>
<organism evidence="14 15">
    <name type="scientific">Artemisia annua</name>
    <name type="common">Sweet wormwood</name>
    <dbReference type="NCBI Taxonomy" id="35608"/>
    <lineage>
        <taxon>Eukaryota</taxon>
        <taxon>Viridiplantae</taxon>
        <taxon>Streptophyta</taxon>
        <taxon>Embryophyta</taxon>
        <taxon>Tracheophyta</taxon>
        <taxon>Spermatophyta</taxon>
        <taxon>Magnoliopsida</taxon>
        <taxon>eudicotyledons</taxon>
        <taxon>Gunneridae</taxon>
        <taxon>Pentapetalae</taxon>
        <taxon>asterids</taxon>
        <taxon>campanulids</taxon>
        <taxon>Asterales</taxon>
        <taxon>Asteraceae</taxon>
        <taxon>Asteroideae</taxon>
        <taxon>Anthemideae</taxon>
        <taxon>Artemisiinae</taxon>
        <taxon>Artemisia</taxon>
    </lineage>
</organism>
<evidence type="ECO:0000256" key="4">
    <source>
        <dbReference type="ARBA" id="ARBA00022528"/>
    </source>
</evidence>
<comment type="function">
    <text evidence="11">Plays an essential role in chain termination during de novo fatty acid synthesis.</text>
</comment>
<keyword evidence="9 11" id="KW-0443">Lipid metabolism</keyword>